<organism evidence="10 11">
    <name type="scientific">Halopolyspora algeriensis</name>
    <dbReference type="NCBI Taxonomy" id="1500506"/>
    <lineage>
        <taxon>Bacteria</taxon>
        <taxon>Bacillati</taxon>
        <taxon>Actinomycetota</taxon>
        <taxon>Actinomycetes</taxon>
        <taxon>Actinomycetes incertae sedis</taxon>
        <taxon>Halopolyspora</taxon>
    </lineage>
</organism>
<evidence type="ECO:0000256" key="1">
    <source>
        <dbReference type="ARBA" id="ARBA00004370"/>
    </source>
</evidence>
<dbReference type="InterPro" id="IPR004255">
    <property type="entry name" value="O-acyltransferase_WSD1_N"/>
</dbReference>
<comment type="caution">
    <text evidence="10">The sequence shown here is derived from an EMBL/GenBank/DDBJ whole genome shotgun (WGS) entry which is preliminary data.</text>
</comment>
<proteinExistence type="inferred from homology"/>
<evidence type="ECO:0000256" key="2">
    <source>
        <dbReference type="ARBA" id="ARBA00006962"/>
    </source>
</evidence>
<evidence type="ECO:0000313" key="11">
    <source>
        <dbReference type="Proteomes" id="UP000253495"/>
    </source>
</evidence>
<evidence type="ECO:0000313" key="10">
    <source>
        <dbReference type="EMBL" id="RCW46178.1"/>
    </source>
</evidence>
<feature type="domain" description="O-acyltransferase WSD1 C-terminal" evidence="9">
    <location>
        <begin position="668"/>
        <end position="811"/>
    </location>
</feature>
<feature type="domain" description="Diacylglycerol glucosyltransferase N-terminal" evidence="8">
    <location>
        <begin position="23"/>
        <end position="172"/>
    </location>
</feature>
<evidence type="ECO:0000256" key="3">
    <source>
        <dbReference type="ARBA" id="ARBA00022676"/>
    </source>
</evidence>
<feature type="compositionally biased region" description="Basic residues" evidence="5">
    <location>
        <begin position="548"/>
        <end position="557"/>
    </location>
</feature>
<dbReference type="SUPFAM" id="SSF52777">
    <property type="entry name" value="CoA-dependent acyltransferases"/>
    <property type="match status" value="1"/>
</dbReference>
<protein>
    <submittedName>
        <fullName evidence="10">WS/DGAT/MGAT family acyltransferase</fullName>
    </submittedName>
</protein>
<evidence type="ECO:0000259" key="9">
    <source>
        <dbReference type="Pfam" id="PF06974"/>
    </source>
</evidence>
<dbReference type="RefSeq" id="WP_114451973.1">
    <property type="nucleotide sequence ID" value="NZ_QPJC01000002.1"/>
</dbReference>
<dbReference type="GO" id="GO:0045017">
    <property type="term" value="P:glycerolipid biosynthetic process"/>
    <property type="evidence" value="ECO:0007669"/>
    <property type="project" value="InterPro"/>
</dbReference>
<gene>
    <name evidence="10" type="ORF">DFQ14_102481</name>
</gene>
<dbReference type="GO" id="GO:0009247">
    <property type="term" value="P:glycolipid biosynthetic process"/>
    <property type="evidence" value="ECO:0007669"/>
    <property type="project" value="InterPro"/>
</dbReference>
<dbReference type="GO" id="GO:0016020">
    <property type="term" value="C:membrane"/>
    <property type="evidence" value="ECO:0007669"/>
    <property type="project" value="UniProtKB-SubCell"/>
</dbReference>
<dbReference type="SUPFAM" id="SSF53756">
    <property type="entry name" value="UDP-Glycosyltransferase/glycogen phosphorylase"/>
    <property type="match status" value="1"/>
</dbReference>
<dbReference type="Pfam" id="PF06974">
    <property type="entry name" value="WS_DGAT_C"/>
    <property type="match status" value="1"/>
</dbReference>
<feature type="region of interest" description="Disordered" evidence="5">
    <location>
        <begin position="534"/>
        <end position="557"/>
    </location>
</feature>
<dbReference type="OrthoDB" id="9810950at2"/>
<dbReference type="Pfam" id="PF03007">
    <property type="entry name" value="WS_DGAT_cat"/>
    <property type="match status" value="1"/>
</dbReference>
<comment type="similarity">
    <text evidence="2">Belongs to the glycosyltransferase 28 family.</text>
</comment>
<dbReference type="Gene3D" id="3.40.50.2000">
    <property type="entry name" value="Glycogen Phosphorylase B"/>
    <property type="match status" value="1"/>
</dbReference>
<keyword evidence="3" id="KW-0328">Glycosyltransferase</keyword>
<keyword evidence="10" id="KW-0012">Acyltransferase</keyword>
<dbReference type="AlphaFoldDB" id="A0A368W2H7"/>
<keyword evidence="11" id="KW-1185">Reference proteome</keyword>
<dbReference type="PANTHER" id="PTHR43025:SF3">
    <property type="entry name" value="MONOGALACTOSYLDIACYLGLYCEROL SYNTHASE 1, CHLOROPLASTIC"/>
    <property type="match status" value="1"/>
</dbReference>
<dbReference type="GO" id="GO:0016758">
    <property type="term" value="F:hexosyltransferase activity"/>
    <property type="evidence" value="ECO:0007669"/>
    <property type="project" value="InterPro"/>
</dbReference>
<evidence type="ECO:0000259" key="7">
    <source>
        <dbReference type="Pfam" id="PF04101"/>
    </source>
</evidence>
<keyword evidence="4 10" id="KW-0808">Transferase</keyword>
<reference evidence="10 11" key="1">
    <citation type="submission" date="2018-07" db="EMBL/GenBank/DDBJ databases">
        <title>Genomic Encyclopedia of Type Strains, Phase III (KMG-III): the genomes of soil and plant-associated and newly described type strains.</title>
        <authorList>
            <person name="Whitman W."/>
        </authorList>
    </citation>
    <scope>NUCLEOTIDE SEQUENCE [LARGE SCALE GENOMIC DNA]</scope>
    <source>
        <strain evidence="10 11">CECT 8575</strain>
    </source>
</reference>
<dbReference type="InterPro" id="IPR007235">
    <property type="entry name" value="Glyco_trans_28_C"/>
</dbReference>
<evidence type="ECO:0000256" key="5">
    <source>
        <dbReference type="SAM" id="MobiDB-lite"/>
    </source>
</evidence>
<sequence>MTPPSTQSPRRVLLVSATIGEGHNATARAIEDAARRLWPECEVAWLDSLEVMGRGVGPAFRWIYVFNVESTPWLYNLFYRALWRYRWFADSSRRFVGSWSGRRLRPLIEQYQPDLIVSTYPMGTAGLDWLRRRGELDTTVAAVVSDFSPHPFWVYSEIDQHYVMSHASLRELHRAQPDAAGAVCVPPVMPAFRPADKAVSRHRMGLPEQGFLALISCGSLGFGSIERAVQAALQAPGVDCVVVTCGRNERLLHRLTQLHSSEPRLVPLDWVDDMATLTAAADVVITNAGGATALEALACGRTVVMFEPIAGHGHGNAELMAHAGLAELCPDRPGLVETLQRLTTDPQRLHDIEQRALRHTESGDFTQQVAALAELPRHRGKQTLRAQDAFFVHADTPTVPQQTGAILLVEEGRAEMSIEQWTDHLADLITRRAPHLPMLHRRLVRRRGRRAAWVTEWPDPHRHLHSRVVGTRHDVHWQEAVTEFFATAVRTDRPPWELLFLHDADDGRTALLIKLHHALGDGVAVTSTMTRLLADPDTTQRTGSPARPRTRARPRIRQRVQQRARQARTVARGLVSLAGAGPAPVSELDGPSTPERRFGWVELSMTKVHASARTHGVRTSVLLVTLLAEALHRLLDERDGTVPGQSLRAMVPRTTRSSRTRGDTEASGNRTVAVSVDLPVGPMAPEERMAEVTARLEATQCYGQPMAAGSVLTALGVLPAPVHRWVVRRMYQRRFFNVIVSALPGSRYPPRVAGALIAGVLPVLPLARGVGLGIGAITWGEMVGVGITADARLTPAPQQLADHVRAAFDDLQNLLEQDHES</sequence>
<dbReference type="EMBL" id="QPJC01000002">
    <property type="protein sequence ID" value="RCW46178.1"/>
    <property type="molecule type" value="Genomic_DNA"/>
</dbReference>
<dbReference type="PANTHER" id="PTHR43025">
    <property type="entry name" value="MONOGALACTOSYLDIACYLGLYCEROL SYNTHASE"/>
    <property type="match status" value="1"/>
</dbReference>
<dbReference type="InterPro" id="IPR050519">
    <property type="entry name" value="Glycosyltransf_28_UgtP"/>
</dbReference>
<feature type="domain" description="O-acyltransferase WSD1-like N-terminal" evidence="6">
    <location>
        <begin position="384"/>
        <end position="617"/>
    </location>
</feature>
<dbReference type="Pfam" id="PF06925">
    <property type="entry name" value="MGDG_synth"/>
    <property type="match status" value="1"/>
</dbReference>
<evidence type="ECO:0000259" key="6">
    <source>
        <dbReference type="Pfam" id="PF03007"/>
    </source>
</evidence>
<feature type="domain" description="Glycosyl transferase family 28 C-terminal" evidence="7">
    <location>
        <begin position="214"/>
        <end position="349"/>
    </location>
</feature>
<dbReference type="Pfam" id="PF04101">
    <property type="entry name" value="Glyco_tran_28_C"/>
    <property type="match status" value="1"/>
</dbReference>
<evidence type="ECO:0000256" key="4">
    <source>
        <dbReference type="ARBA" id="ARBA00022679"/>
    </source>
</evidence>
<dbReference type="InterPro" id="IPR009695">
    <property type="entry name" value="Diacylglyc_glucosyltr_N"/>
</dbReference>
<dbReference type="GO" id="GO:0004144">
    <property type="term" value="F:diacylglycerol O-acyltransferase activity"/>
    <property type="evidence" value="ECO:0007669"/>
    <property type="project" value="InterPro"/>
</dbReference>
<dbReference type="Proteomes" id="UP000253495">
    <property type="component" value="Unassembled WGS sequence"/>
</dbReference>
<accession>A0A368W2H7</accession>
<dbReference type="InterPro" id="IPR009721">
    <property type="entry name" value="O-acyltransferase_WSD1_C"/>
</dbReference>
<name>A0A368W2H7_9ACTN</name>
<comment type="subcellular location">
    <subcellularLocation>
        <location evidence="1">Membrane</location>
    </subcellularLocation>
</comment>
<evidence type="ECO:0000259" key="8">
    <source>
        <dbReference type="Pfam" id="PF06925"/>
    </source>
</evidence>